<dbReference type="EMBL" id="FOME01000001">
    <property type="protein sequence ID" value="SFC79777.1"/>
    <property type="molecule type" value="Genomic_DNA"/>
</dbReference>
<gene>
    <name evidence="1" type="ORF">SAMN02982929_06731</name>
    <name evidence="2" type="ORF">SAMN05216506_1011722</name>
</gene>
<dbReference type="Proteomes" id="UP000236729">
    <property type="component" value="Unassembled WGS sequence"/>
</dbReference>
<dbReference type="AlphaFoldDB" id="A0A1H6EHV7"/>
<evidence type="ECO:0000313" key="4">
    <source>
        <dbReference type="Proteomes" id="UP000236729"/>
    </source>
</evidence>
<reference evidence="1" key="1">
    <citation type="submission" date="2016-10" db="EMBL/GenBank/DDBJ databases">
        <authorList>
            <person name="de Groot N.N."/>
        </authorList>
    </citation>
    <scope>NUCLEOTIDE SEQUENCE [LARGE SCALE GENOMIC DNA]</scope>
    <source>
        <strain evidence="1">ATCC 20501</strain>
    </source>
</reference>
<proteinExistence type="predicted"/>
<reference evidence="3 4" key="2">
    <citation type="submission" date="2016-10" db="EMBL/GenBank/DDBJ databases">
        <authorList>
            <person name="Varghese N."/>
            <person name="Submissions S."/>
        </authorList>
    </citation>
    <scope>NUCLEOTIDE SEQUENCE [LARGE SCALE GENOMIC DNA]</scope>
    <source>
        <strain evidence="4">ATCC 20501</strain>
        <strain evidence="2 3">CGMCC 4.3529</strain>
    </source>
</reference>
<evidence type="ECO:0000313" key="1">
    <source>
        <dbReference type="EMBL" id="SEG97410.1"/>
    </source>
</evidence>
<name>A0A1H6EHV7_9PSEU</name>
<dbReference type="InterPro" id="IPR029063">
    <property type="entry name" value="SAM-dependent_MTases_sf"/>
</dbReference>
<evidence type="ECO:0000313" key="3">
    <source>
        <dbReference type="Proteomes" id="UP000199690"/>
    </source>
</evidence>
<organism evidence="1 4">
    <name type="scientific">Saccharopolyspora kobensis</name>
    <dbReference type="NCBI Taxonomy" id="146035"/>
    <lineage>
        <taxon>Bacteria</taxon>
        <taxon>Bacillati</taxon>
        <taxon>Actinomycetota</taxon>
        <taxon>Actinomycetes</taxon>
        <taxon>Pseudonocardiales</taxon>
        <taxon>Pseudonocardiaceae</taxon>
        <taxon>Saccharopolyspora</taxon>
    </lineage>
</organism>
<dbReference type="EMBL" id="FNVB01000014">
    <property type="protein sequence ID" value="SEG97410.1"/>
    <property type="molecule type" value="Genomic_DNA"/>
</dbReference>
<protein>
    <submittedName>
        <fullName evidence="1">Uncharacterized protein</fullName>
    </submittedName>
</protein>
<sequence length="83" mass="9511">MVLHDMPPMRQALRELGRVLEVGSPFSLAIVHPVNRPREHLDDIEQLLEPRPDPAAVERAPELAAATRSPFFLHMRCRPAERR</sequence>
<dbReference type="Gene3D" id="3.40.50.150">
    <property type="entry name" value="Vaccinia Virus protein VP39"/>
    <property type="match status" value="1"/>
</dbReference>
<keyword evidence="3" id="KW-1185">Reference proteome</keyword>
<dbReference type="Proteomes" id="UP000199690">
    <property type="component" value="Unassembled WGS sequence"/>
</dbReference>
<evidence type="ECO:0000313" key="2">
    <source>
        <dbReference type="EMBL" id="SFC79777.1"/>
    </source>
</evidence>
<accession>A0A1H6EHV7</accession>
<accession>A0A1I1M2N2</accession>